<name>E3JUU9_PUCGT</name>
<dbReference type="OrthoDB" id="2510720at2759"/>
<reference key="1">
    <citation type="submission" date="2007-01" db="EMBL/GenBank/DDBJ databases">
        <title>The Genome Sequence of Puccinia graminis f. sp. tritici Strain CRL 75-36-700-3.</title>
        <authorList>
            <consortium name="The Broad Institute Genome Sequencing Platform"/>
            <person name="Birren B."/>
            <person name="Lander E."/>
            <person name="Galagan J."/>
            <person name="Nusbaum C."/>
            <person name="Devon K."/>
            <person name="Cuomo C."/>
            <person name="Jaffe D."/>
            <person name="Butler J."/>
            <person name="Alvarez P."/>
            <person name="Gnerre S."/>
            <person name="Grabherr M."/>
            <person name="Mauceli E."/>
            <person name="Brockman W."/>
            <person name="Young S."/>
            <person name="LaButti K."/>
            <person name="Sykes S."/>
            <person name="DeCaprio D."/>
            <person name="Crawford M."/>
            <person name="Koehrsen M."/>
            <person name="Engels R."/>
            <person name="Montgomery P."/>
            <person name="Pearson M."/>
            <person name="Howarth C."/>
            <person name="Larson L."/>
            <person name="White J."/>
            <person name="Zeng Q."/>
            <person name="Kodira C."/>
            <person name="Yandava C."/>
            <person name="Alvarado L."/>
            <person name="O'Leary S."/>
            <person name="Szabo L."/>
            <person name="Dean R."/>
            <person name="Schein J."/>
        </authorList>
    </citation>
    <scope>NUCLEOTIDE SEQUENCE</scope>
    <source>
        <strain>CRL 75-36-700-3</strain>
    </source>
</reference>
<dbReference type="InParanoid" id="E3JUU9"/>
<keyword evidence="1" id="KW-0175">Coiled coil</keyword>
<feature type="compositionally biased region" description="Polar residues" evidence="2">
    <location>
        <begin position="1"/>
        <end position="26"/>
    </location>
</feature>
<feature type="region of interest" description="Disordered" evidence="2">
    <location>
        <begin position="390"/>
        <end position="486"/>
    </location>
</feature>
<keyword evidence="4" id="KW-1185">Reference proteome</keyword>
<feature type="region of interest" description="Disordered" evidence="2">
    <location>
        <begin position="505"/>
        <end position="530"/>
    </location>
</feature>
<feature type="compositionally biased region" description="Pro residues" evidence="2">
    <location>
        <begin position="434"/>
        <end position="445"/>
    </location>
</feature>
<protein>
    <submittedName>
        <fullName evidence="3">Uncharacterized protein</fullName>
    </submittedName>
</protein>
<dbReference type="KEGG" id="pgr:PGTG_01155"/>
<gene>
    <name evidence="3" type="ORF">PGTG_01155</name>
</gene>
<dbReference type="AlphaFoldDB" id="E3JUU9"/>
<organism evidence="3 4">
    <name type="scientific">Puccinia graminis f. sp. tritici (strain CRL 75-36-700-3 / race SCCL)</name>
    <name type="common">Black stem rust fungus</name>
    <dbReference type="NCBI Taxonomy" id="418459"/>
    <lineage>
        <taxon>Eukaryota</taxon>
        <taxon>Fungi</taxon>
        <taxon>Dikarya</taxon>
        <taxon>Basidiomycota</taxon>
        <taxon>Pucciniomycotina</taxon>
        <taxon>Pucciniomycetes</taxon>
        <taxon>Pucciniales</taxon>
        <taxon>Pucciniaceae</taxon>
        <taxon>Puccinia</taxon>
    </lineage>
</organism>
<feature type="compositionally biased region" description="Polar residues" evidence="2">
    <location>
        <begin position="138"/>
        <end position="147"/>
    </location>
</feature>
<evidence type="ECO:0000256" key="1">
    <source>
        <dbReference type="SAM" id="Coils"/>
    </source>
</evidence>
<evidence type="ECO:0000313" key="3">
    <source>
        <dbReference type="EMBL" id="EFP75824.2"/>
    </source>
</evidence>
<evidence type="ECO:0000313" key="4">
    <source>
        <dbReference type="Proteomes" id="UP000008783"/>
    </source>
</evidence>
<dbReference type="HOGENOM" id="CLU_019847_0_0_1"/>
<feature type="region of interest" description="Disordered" evidence="2">
    <location>
        <begin position="129"/>
        <end position="152"/>
    </location>
</feature>
<proteinExistence type="predicted"/>
<evidence type="ECO:0000256" key="2">
    <source>
        <dbReference type="SAM" id="MobiDB-lite"/>
    </source>
</evidence>
<reference evidence="4" key="2">
    <citation type="journal article" date="2011" name="Proc. Natl. Acad. Sci. U.S.A.">
        <title>Obligate biotrophy features unraveled by the genomic analysis of rust fungi.</title>
        <authorList>
            <person name="Duplessis S."/>
            <person name="Cuomo C.A."/>
            <person name="Lin Y.-C."/>
            <person name="Aerts A."/>
            <person name="Tisserant E."/>
            <person name="Veneault-Fourrey C."/>
            <person name="Joly D.L."/>
            <person name="Hacquard S."/>
            <person name="Amselem J."/>
            <person name="Cantarel B.L."/>
            <person name="Chiu R."/>
            <person name="Coutinho P.M."/>
            <person name="Feau N."/>
            <person name="Field M."/>
            <person name="Frey P."/>
            <person name="Gelhaye E."/>
            <person name="Goldberg J."/>
            <person name="Grabherr M.G."/>
            <person name="Kodira C.D."/>
            <person name="Kohler A."/>
            <person name="Kuees U."/>
            <person name="Lindquist E.A."/>
            <person name="Lucas S.M."/>
            <person name="Mago R."/>
            <person name="Mauceli E."/>
            <person name="Morin E."/>
            <person name="Murat C."/>
            <person name="Pangilinan J.L."/>
            <person name="Park R."/>
            <person name="Pearson M."/>
            <person name="Quesneville H."/>
            <person name="Rouhier N."/>
            <person name="Sakthikumar S."/>
            <person name="Salamov A.A."/>
            <person name="Schmutz J."/>
            <person name="Selles B."/>
            <person name="Shapiro H."/>
            <person name="Tanguay P."/>
            <person name="Tuskan G.A."/>
            <person name="Henrissat B."/>
            <person name="Van de Peer Y."/>
            <person name="Rouze P."/>
            <person name="Ellis J.G."/>
            <person name="Dodds P.N."/>
            <person name="Schein J.E."/>
            <person name="Zhong S."/>
            <person name="Hamelin R.C."/>
            <person name="Grigoriev I.V."/>
            <person name="Szabo L.J."/>
            <person name="Martin F."/>
        </authorList>
    </citation>
    <scope>NUCLEOTIDE SEQUENCE [LARGE SCALE GENOMIC DNA]</scope>
    <source>
        <strain evidence="4">CRL 75-36-700-3 / race SCCL</strain>
    </source>
</reference>
<dbReference type="GeneID" id="10543818"/>
<dbReference type="RefSeq" id="XP_003320243.2">
    <property type="nucleotide sequence ID" value="XM_003320195.2"/>
</dbReference>
<dbReference type="Proteomes" id="UP000008783">
    <property type="component" value="Unassembled WGS sequence"/>
</dbReference>
<dbReference type="VEuPathDB" id="FungiDB:PGTG_01155"/>
<feature type="coiled-coil region" evidence="1">
    <location>
        <begin position="188"/>
        <end position="220"/>
    </location>
</feature>
<feature type="region of interest" description="Disordered" evidence="2">
    <location>
        <begin position="1"/>
        <end position="44"/>
    </location>
</feature>
<accession>E3JUU9</accession>
<feature type="compositionally biased region" description="Basic and acidic residues" evidence="2">
    <location>
        <begin position="447"/>
        <end position="486"/>
    </location>
</feature>
<dbReference type="EMBL" id="DS178264">
    <property type="protein sequence ID" value="EFP75824.2"/>
    <property type="molecule type" value="Genomic_DNA"/>
</dbReference>
<sequence>MTNHTAPNAHTGSCGYQTNLTTSPTDLSDGIGQKHHTHPAPRYQVNTSMDSHLHTSGNLLTANGLLLHSYRPLTNSTYGSLGHDDQMHNHPLEGRATNIEVIGGGYGTPSEASGAVSELIVGAQTMASSGLSDPRTVGQATPPSGNLTPAAPGRINPFLASAGAKTRLKSSSTRKQNRTRAEIDADKAVTAAKKAERIQKAAQKQEAQRQRLAAKEARAALKVSDAGTPTPRFVWSKEASLELLRYVKEIKEEHDNLIKRTPGFIAWTPYFLKCEADRGDYPLLIGIANDVILRRYQALMNMWKVVFDKLSHSGSGGLYEVLDKEHLSETIWDFINAMHGDNAAANAHGHAELDDDLGALLCEDGRGEGREARTGAEAELSQEATAELALDNSDNEDLDNPNQTTMGGGPVPEFSLFDGIPRAPACPLTSTQPDPTPIQAPPAPETPAREAARVEDRQMAAKKAEDKEAARKAELTQAAHDRSMQEVQLEIDRELAKKRNEVLDEERRVRDEDRREEKRLAHEWRAEEAC</sequence>